<dbReference type="PROSITE" id="PS51379">
    <property type="entry name" value="4FE4S_FER_2"/>
    <property type="match status" value="2"/>
</dbReference>
<dbReference type="GO" id="GO:0046872">
    <property type="term" value="F:metal ion binding"/>
    <property type="evidence" value="ECO:0007669"/>
    <property type="project" value="UniProtKB-KW"/>
</dbReference>
<name>A0A1H3JJI4_EUBBA</name>
<organism evidence="7 8">
    <name type="scientific">Eubacterium barkeri</name>
    <name type="common">Clostridium barkeri</name>
    <dbReference type="NCBI Taxonomy" id="1528"/>
    <lineage>
        <taxon>Bacteria</taxon>
        <taxon>Bacillati</taxon>
        <taxon>Bacillota</taxon>
        <taxon>Clostridia</taxon>
        <taxon>Eubacteriales</taxon>
        <taxon>Eubacteriaceae</taxon>
        <taxon>Eubacterium</taxon>
    </lineage>
</organism>
<evidence type="ECO:0000259" key="6">
    <source>
        <dbReference type="PROSITE" id="PS51379"/>
    </source>
</evidence>
<protein>
    <submittedName>
        <fullName evidence="7">Carbon-monoxide dehydrogenase iron sulfur subunit</fullName>
    </submittedName>
</protein>
<feature type="domain" description="4Fe-4S ferredoxin-type" evidence="6">
    <location>
        <begin position="2"/>
        <end position="31"/>
    </location>
</feature>
<evidence type="ECO:0000313" key="7">
    <source>
        <dbReference type="EMBL" id="SDY39384.1"/>
    </source>
</evidence>
<dbReference type="PANTHER" id="PTHR42859">
    <property type="entry name" value="OXIDOREDUCTASE"/>
    <property type="match status" value="1"/>
</dbReference>
<dbReference type="AlphaFoldDB" id="A0A1H3JJI4"/>
<dbReference type="InterPro" id="IPR017900">
    <property type="entry name" value="4Fe4S_Fe_S_CS"/>
</dbReference>
<dbReference type="Pfam" id="PF13247">
    <property type="entry name" value="Fer4_11"/>
    <property type="match status" value="1"/>
</dbReference>
<feature type="domain" description="4Fe-4S ferredoxin-type" evidence="6">
    <location>
        <begin position="86"/>
        <end position="115"/>
    </location>
</feature>
<keyword evidence="2" id="KW-0479">Metal-binding</keyword>
<evidence type="ECO:0000256" key="1">
    <source>
        <dbReference type="ARBA" id="ARBA00022485"/>
    </source>
</evidence>
<dbReference type="RefSeq" id="WP_090247077.1">
    <property type="nucleotide sequence ID" value="NZ_FNOU01000030.1"/>
</dbReference>
<dbReference type="InterPro" id="IPR050294">
    <property type="entry name" value="RnfB_subfamily"/>
</dbReference>
<evidence type="ECO:0000256" key="4">
    <source>
        <dbReference type="ARBA" id="ARBA00023004"/>
    </source>
</evidence>
<sequence length="150" mass="16144">MKRVYVNEEWCLGCHLCEVQCAFAGSGEGDMIKAFNRDEKPLPRIRVEDGGSEDGGIHFAVSCRHCETPLCVKGCITGALSMGEDGVIRIDPVRCVGCRTCIVMCPYGCLVIGRNYTMLKCELCLETAAGAPACVAGCPNAAIVYEERGE</sequence>
<dbReference type="STRING" id="1528.SAMN04488579_13020"/>
<keyword evidence="3" id="KW-0677">Repeat</keyword>
<evidence type="ECO:0000256" key="5">
    <source>
        <dbReference type="ARBA" id="ARBA00023014"/>
    </source>
</evidence>
<dbReference type="EMBL" id="FNOU01000030">
    <property type="protein sequence ID" value="SDY39384.1"/>
    <property type="molecule type" value="Genomic_DNA"/>
</dbReference>
<gene>
    <name evidence="7" type="ORF">SAMN04488579_13020</name>
</gene>
<dbReference type="Gene3D" id="3.30.70.20">
    <property type="match status" value="2"/>
</dbReference>
<keyword evidence="4" id="KW-0408">Iron</keyword>
<keyword evidence="8" id="KW-1185">Reference proteome</keyword>
<evidence type="ECO:0000313" key="8">
    <source>
        <dbReference type="Proteomes" id="UP000199652"/>
    </source>
</evidence>
<keyword evidence="1" id="KW-0004">4Fe-4S</keyword>
<evidence type="ECO:0000256" key="3">
    <source>
        <dbReference type="ARBA" id="ARBA00022737"/>
    </source>
</evidence>
<accession>A0A1H3JJI4</accession>
<dbReference type="PANTHER" id="PTHR42859:SF17">
    <property type="entry name" value="ELECTRON TRANSPORT PROTEIN HYDN-RELATED"/>
    <property type="match status" value="1"/>
</dbReference>
<evidence type="ECO:0000256" key="2">
    <source>
        <dbReference type="ARBA" id="ARBA00022723"/>
    </source>
</evidence>
<proteinExistence type="predicted"/>
<keyword evidence="5" id="KW-0411">Iron-sulfur</keyword>
<dbReference type="InterPro" id="IPR017896">
    <property type="entry name" value="4Fe4S_Fe-S-bd"/>
</dbReference>
<dbReference type="OrthoDB" id="9810688at2"/>
<dbReference type="PROSITE" id="PS00198">
    <property type="entry name" value="4FE4S_FER_1"/>
    <property type="match status" value="1"/>
</dbReference>
<dbReference type="SUPFAM" id="SSF54862">
    <property type="entry name" value="4Fe-4S ferredoxins"/>
    <property type="match status" value="1"/>
</dbReference>
<dbReference type="GO" id="GO:0051539">
    <property type="term" value="F:4 iron, 4 sulfur cluster binding"/>
    <property type="evidence" value="ECO:0007669"/>
    <property type="project" value="UniProtKB-KW"/>
</dbReference>
<dbReference type="Proteomes" id="UP000199652">
    <property type="component" value="Unassembled WGS sequence"/>
</dbReference>
<reference evidence="8" key="1">
    <citation type="submission" date="2016-10" db="EMBL/GenBank/DDBJ databases">
        <authorList>
            <person name="Varghese N."/>
            <person name="Submissions S."/>
        </authorList>
    </citation>
    <scope>NUCLEOTIDE SEQUENCE [LARGE SCALE GENOMIC DNA]</scope>
    <source>
        <strain evidence="8">VPI 5359</strain>
    </source>
</reference>